<evidence type="ECO:0000313" key="10">
    <source>
        <dbReference type="Proteomes" id="UP000247810"/>
    </source>
</evidence>
<dbReference type="VEuPathDB" id="FungiDB:BO71DRAFT_420803"/>
<dbReference type="InterPro" id="IPR001138">
    <property type="entry name" value="Zn2Cys6_DnaBD"/>
</dbReference>
<dbReference type="CDD" id="cd12148">
    <property type="entry name" value="fungal_TF_MHR"/>
    <property type="match status" value="1"/>
</dbReference>
<dbReference type="InterPro" id="IPR036864">
    <property type="entry name" value="Zn2-C6_fun-type_DNA-bd_sf"/>
</dbReference>
<dbReference type="EMBL" id="KZ825916">
    <property type="protein sequence ID" value="PYH92459.1"/>
    <property type="molecule type" value="Genomic_DNA"/>
</dbReference>
<feature type="compositionally biased region" description="Low complexity" evidence="7">
    <location>
        <begin position="84"/>
        <end position="111"/>
    </location>
</feature>
<evidence type="ECO:0000313" key="9">
    <source>
        <dbReference type="EMBL" id="PYH92459.1"/>
    </source>
</evidence>
<dbReference type="SMART" id="SM00906">
    <property type="entry name" value="Fungal_trans"/>
    <property type="match status" value="1"/>
</dbReference>
<dbReference type="PROSITE" id="PS50048">
    <property type="entry name" value="ZN2_CY6_FUNGAL_2"/>
    <property type="match status" value="1"/>
</dbReference>
<dbReference type="SUPFAM" id="SSF57701">
    <property type="entry name" value="Zn2/Cys6 DNA-binding domain"/>
    <property type="match status" value="1"/>
</dbReference>
<evidence type="ECO:0000256" key="3">
    <source>
        <dbReference type="ARBA" id="ARBA00023015"/>
    </source>
</evidence>
<dbReference type="PROSITE" id="PS00463">
    <property type="entry name" value="ZN2_CY6_FUNGAL_1"/>
    <property type="match status" value="1"/>
</dbReference>
<evidence type="ECO:0000256" key="5">
    <source>
        <dbReference type="ARBA" id="ARBA00023163"/>
    </source>
</evidence>
<protein>
    <submittedName>
        <fullName evidence="9">Putative chromatin structure remodeling complex protein RSC3</fullName>
    </submittedName>
</protein>
<keyword evidence="6" id="KW-0539">Nucleus</keyword>
<name>A0A319D5I3_9EURO</name>
<dbReference type="AlphaFoldDB" id="A0A319D5I3"/>
<comment type="subcellular location">
    <subcellularLocation>
        <location evidence="1">Nucleus</location>
    </subcellularLocation>
</comment>
<evidence type="ECO:0000256" key="1">
    <source>
        <dbReference type="ARBA" id="ARBA00004123"/>
    </source>
</evidence>
<dbReference type="Pfam" id="PF00172">
    <property type="entry name" value="Zn_clus"/>
    <property type="match status" value="1"/>
</dbReference>
<evidence type="ECO:0000256" key="4">
    <source>
        <dbReference type="ARBA" id="ARBA00023125"/>
    </source>
</evidence>
<dbReference type="GO" id="GO:0009893">
    <property type="term" value="P:positive regulation of metabolic process"/>
    <property type="evidence" value="ECO:0007669"/>
    <property type="project" value="UniProtKB-ARBA"/>
</dbReference>
<dbReference type="Gene3D" id="4.10.240.10">
    <property type="entry name" value="Zn(2)-C6 fungal-type DNA-binding domain"/>
    <property type="match status" value="1"/>
</dbReference>
<reference evidence="9 10" key="1">
    <citation type="submission" date="2018-02" db="EMBL/GenBank/DDBJ databases">
        <title>The genomes of Aspergillus section Nigri reveals drivers in fungal speciation.</title>
        <authorList>
            <consortium name="DOE Joint Genome Institute"/>
            <person name="Vesth T.C."/>
            <person name="Nybo J."/>
            <person name="Theobald S."/>
            <person name="Brandl J."/>
            <person name="Frisvad J.C."/>
            <person name="Nielsen K.F."/>
            <person name="Lyhne E.K."/>
            <person name="Kogle M.E."/>
            <person name="Kuo A."/>
            <person name="Riley R."/>
            <person name="Clum A."/>
            <person name="Nolan M."/>
            <person name="Lipzen A."/>
            <person name="Salamov A."/>
            <person name="Henrissat B."/>
            <person name="Wiebenga A."/>
            <person name="De vries R.P."/>
            <person name="Grigoriev I.V."/>
            <person name="Mortensen U.H."/>
            <person name="Andersen M.R."/>
            <person name="Baker S.E."/>
        </authorList>
    </citation>
    <scope>NUCLEOTIDE SEQUENCE [LARGE SCALE GENOMIC DNA]</scope>
    <source>
        <strain evidence="9 10">CBS 707.79</strain>
    </source>
</reference>
<keyword evidence="5" id="KW-0804">Transcription</keyword>
<gene>
    <name evidence="9" type="ORF">BO71DRAFT_420803</name>
</gene>
<evidence type="ECO:0000256" key="2">
    <source>
        <dbReference type="ARBA" id="ARBA00022723"/>
    </source>
</evidence>
<dbReference type="GO" id="GO:0006351">
    <property type="term" value="P:DNA-templated transcription"/>
    <property type="evidence" value="ECO:0007669"/>
    <property type="project" value="InterPro"/>
</dbReference>
<dbReference type="PANTHER" id="PTHR31001">
    <property type="entry name" value="UNCHARACTERIZED TRANSCRIPTIONAL REGULATORY PROTEIN"/>
    <property type="match status" value="1"/>
</dbReference>
<dbReference type="SMART" id="SM00066">
    <property type="entry name" value="GAL4"/>
    <property type="match status" value="1"/>
</dbReference>
<feature type="domain" description="Zn(2)-C6 fungal-type" evidence="8">
    <location>
        <begin position="12"/>
        <end position="44"/>
    </location>
</feature>
<dbReference type="STRING" id="1448320.A0A319D5I3"/>
<keyword evidence="2" id="KW-0479">Metal-binding</keyword>
<evidence type="ECO:0000256" key="7">
    <source>
        <dbReference type="SAM" id="MobiDB-lite"/>
    </source>
</evidence>
<accession>A0A319D5I3</accession>
<dbReference type="OrthoDB" id="4898680at2759"/>
<keyword evidence="4" id="KW-0238">DNA-binding</keyword>
<dbReference type="InterPro" id="IPR050613">
    <property type="entry name" value="Sec_Metabolite_Reg"/>
</dbReference>
<evidence type="ECO:0000256" key="6">
    <source>
        <dbReference type="ARBA" id="ARBA00023242"/>
    </source>
</evidence>
<feature type="compositionally biased region" description="Low complexity" evidence="7">
    <location>
        <begin position="123"/>
        <end position="143"/>
    </location>
</feature>
<proteinExistence type="predicted"/>
<dbReference type="Proteomes" id="UP000247810">
    <property type="component" value="Unassembled WGS sequence"/>
</dbReference>
<dbReference type="PANTHER" id="PTHR31001:SF53">
    <property type="entry name" value="ZN(II)2CYS6 TRANSCRIPTION FACTOR (EUROFUNG)"/>
    <property type="match status" value="1"/>
</dbReference>
<feature type="region of interest" description="Disordered" evidence="7">
    <location>
        <begin position="48"/>
        <end position="144"/>
    </location>
</feature>
<dbReference type="GO" id="GO:0008270">
    <property type="term" value="F:zinc ion binding"/>
    <property type="evidence" value="ECO:0007669"/>
    <property type="project" value="InterPro"/>
</dbReference>
<dbReference type="GO" id="GO:0000981">
    <property type="term" value="F:DNA-binding transcription factor activity, RNA polymerase II-specific"/>
    <property type="evidence" value="ECO:0007669"/>
    <property type="project" value="InterPro"/>
</dbReference>
<organism evidence="9 10">
    <name type="scientific">Aspergillus ellipticus CBS 707.79</name>
    <dbReference type="NCBI Taxonomy" id="1448320"/>
    <lineage>
        <taxon>Eukaryota</taxon>
        <taxon>Fungi</taxon>
        <taxon>Dikarya</taxon>
        <taxon>Ascomycota</taxon>
        <taxon>Pezizomycotina</taxon>
        <taxon>Eurotiomycetes</taxon>
        <taxon>Eurotiomycetidae</taxon>
        <taxon>Eurotiales</taxon>
        <taxon>Aspergillaceae</taxon>
        <taxon>Aspergillus</taxon>
        <taxon>Aspergillus subgen. Circumdati</taxon>
    </lineage>
</organism>
<dbReference type="InterPro" id="IPR007219">
    <property type="entry name" value="XnlR_reg_dom"/>
</dbReference>
<keyword evidence="10" id="KW-1185">Reference proteome</keyword>
<sequence length="732" mass="81255">MATHRRNGQLSSCEPCRKGKLRCDHKTPICGRCARRNQASLCIYHPAPMTKSRPPAATQQLKPAVDLNRRRSRKRQSQSLGPNAPSVSEPSKSPSHEPAAAAAAAAATAAPDGFPDPYLTDWNNASANLNPNPNGSGTNPSTPAWLGLPPGHQGVFPGYDPGLAPVPFEEEEEAVLPILEDALPVDPGQVELGAQLLLLLDDLPLYQAICDARYDSLFDPWVFGAQFVRDLVQSIHQLYHRSLQDQRKDKHLCLTELCQEIFNNSRNPIVVHPDMTFAEYVSVIAHRWEGIGLLFAITGTSSHHLQGGHQVFQPRDGKPAVEKHALQALMAATAGTCIQLCENLGVMSEPLTWLLFQQTILASLAWGVADYRAWKMLGEASTLALALGLHQPNPGDRSAPFFLVELRRRVMTAGYIIDKELAGILGRPPRISHRHCDLQLPLDLSYAEMTADMQTRDMACSKLDAHGWNTEGLLSKGTRPRVGQLIAMLRENVLEVTLCRQIDTLPQQIEELCHKNRQMREQLPPFLQLKPIESNLDHSTVSLDDITVQLIHIDFLYNEFLLYHLLTKRTGMGSDQLINIAYEVLSTTLDRIAEISKPNRTFQSIVHVDYPLCQYALPCAGVLSLELLRHSQLPIDPALSSTFPRNEIIQKLSILVFFLESYVPPGEANYKMSQQARKGIQSTLDQLLSPQPMLEGAFMGGTEMLLPLGNGADFMAWLDSLDWGQDPWLNLT</sequence>
<evidence type="ECO:0000259" key="8">
    <source>
        <dbReference type="PROSITE" id="PS50048"/>
    </source>
</evidence>
<dbReference type="CDD" id="cd00067">
    <property type="entry name" value="GAL4"/>
    <property type="match status" value="1"/>
</dbReference>
<dbReference type="Pfam" id="PF04082">
    <property type="entry name" value="Fungal_trans"/>
    <property type="match status" value="1"/>
</dbReference>
<keyword evidence="3" id="KW-0805">Transcription regulation</keyword>
<dbReference type="GO" id="GO:0003677">
    <property type="term" value="F:DNA binding"/>
    <property type="evidence" value="ECO:0007669"/>
    <property type="project" value="UniProtKB-KW"/>
</dbReference>
<dbReference type="GO" id="GO:0005634">
    <property type="term" value="C:nucleus"/>
    <property type="evidence" value="ECO:0007669"/>
    <property type="project" value="UniProtKB-SubCell"/>
</dbReference>